<dbReference type="InterPro" id="IPR014327">
    <property type="entry name" value="RNA_pol_sigma70_bacteroid"/>
</dbReference>
<dbReference type="InterPro" id="IPR007627">
    <property type="entry name" value="RNA_pol_sigma70_r2"/>
</dbReference>
<dbReference type="Gene3D" id="1.10.1740.10">
    <property type="match status" value="1"/>
</dbReference>
<evidence type="ECO:0000256" key="4">
    <source>
        <dbReference type="ARBA" id="ARBA00023163"/>
    </source>
</evidence>
<dbReference type="SUPFAM" id="SSF88659">
    <property type="entry name" value="Sigma3 and sigma4 domains of RNA polymerase sigma factors"/>
    <property type="match status" value="1"/>
</dbReference>
<dbReference type="InterPro" id="IPR013325">
    <property type="entry name" value="RNA_pol_sigma_r2"/>
</dbReference>
<dbReference type="InterPro" id="IPR036388">
    <property type="entry name" value="WH-like_DNA-bd_sf"/>
</dbReference>
<comment type="caution">
    <text evidence="7">The sequence shown here is derived from an EMBL/GenBank/DDBJ whole genome shotgun (WGS) entry which is preliminary data.</text>
</comment>
<sequence>MAAATPATEELVQRMAADDRQAFALFFTRYHGKLVTFATLYVRSRELAEEAVSDVFLKLWQKRTTLVEVKNINSYLYIAVKNQALNYLQKAENQPGLSLDEVPMALTVELMTPERELLTSELQAEIQRAVDKLPPQCKIIFRLIREDGLKYKEVADIMGISVKTIEVQMGIAIKKISVELQDHLRMRSSASASAANRVLRIALSLLPLLSGALG</sequence>
<feature type="domain" description="RNA polymerase sigma factor 70 region 4 type 2" evidence="6">
    <location>
        <begin position="124"/>
        <end position="175"/>
    </location>
</feature>
<dbReference type="Pfam" id="PF04542">
    <property type="entry name" value="Sigma70_r2"/>
    <property type="match status" value="1"/>
</dbReference>
<dbReference type="InterPro" id="IPR013324">
    <property type="entry name" value="RNA_pol_sigma_r3/r4-like"/>
</dbReference>
<evidence type="ECO:0000313" key="7">
    <source>
        <dbReference type="EMBL" id="GGG40600.1"/>
    </source>
</evidence>
<dbReference type="NCBIfam" id="TIGR02937">
    <property type="entry name" value="sigma70-ECF"/>
    <property type="match status" value="1"/>
</dbReference>
<evidence type="ECO:0000313" key="8">
    <source>
        <dbReference type="Proteomes" id="UP000601361"/>
    </source>
</evidence>
<keyword evidence="7" id="KW-0240">DNA-directed RNA polymerase</keyword>
<keyword evidence="2" id="KW-0805">Transcription regulation</keyword>
<dbReference type="EMBL" id="BMGS01000003">
    <property type="protein sequence ID" value="GGG40600.1"/>
    <property type="molecule type" value="Genomic_DNA"/>
</dbReference>
<dbReference type="InterPro" id="IPR013249">
    <property type="entry name" value="RNA_pol_sigma70_r4_t2"/>
</dbReference>
<dbReference type="RefSeq" id="WP_188557294.1">
    <property type="nucleotide sequence ID" value="NZ_BMGS01000003.1"/>
</dbReference>
<dbReference type="InterPro" id="IPR039425">
    <property type="entry name" value="RNA_pol_sigma-70-like"/>
</dbReference>
<dbReference type="GO" id="GO:0000428">
    <property type="term" value="C:DNA-directed RNA polymerase complex"/>
    <property type="evidence" value="ECO:0007669"/>
    <property type="project" value="UniProtKB-KW"/>
</dbReference>
<keyword evidence="4" id="KW-0804">Transcription</keyword>
<dbReference type="Pfam" id="PF08281">
    <property type="entry name" value="Sigma70_r4_2"/>
    <property type="match status" value="1"/>
</dbReference>
<comment type="similarity">
    <text evidence="1">Belongs to the sigma-70 factor family. ECF subfamily.</text>
</comment>
<evidence type="ECO:0000256" key="2">
    <source>
        <dbReference type="ARBA" id="ARBA00023015"/>
    </source>
</evidence>
<dbReference type="Proteomes" id="UP000601361">
    <property type="component" value="Unassembled WGS sequence"/>
</dbReference>
<evidence type="ECO:0000259" key="5">
    <source>
        <dbReference type="Pfam" id="PF04542"/>
    </source>
</evidence>
<name>A0ABQ1WP51_9BACT</name>
<dbReference type="PANTHER" id="PTHR43133:SF46">
    <property type="entry name" value="RNA POLYMERASE SIGMA-70 FACTOR ECF SUBFAMILY"/>
    <property type="match status" value="1"/>
</dbReference>
<reference evidence="8" key="1">
    <citation type="journal article" date="2019" name="Int. J. Syst. Evol. Microbiol.">
        <title>The Global Catalogue of Microorganisms (GCM) 10K type strain sequencing project: providing services to taxonomists for standard genome sequencing and annotation.</title>
        <authorList>
            <consortium name="The Broad Institute Genomics Platform"/>
            <consortium name="The Broad Institute Genome Sequencing Center for Infectious Disease"/>
            <person name="Wu L."/>
            <person name="Ma J."/>
        </authorList>
    </citation>
    <scope>NUCLEOTIDE SEQUENCE [LARGE SCALE GENOMIC DNA]</scope>
    <source>
        <strain evidence="8">CGMCC 1.12990</strain>
    </source>
</reference>
<protein>
    <submittedName>
        <fullName evidence="7">DNA-directed RNA polymerase sigma-70 factor</fullName>
    </submittedName>
</protein>
<evidence type="ECO:0000256" key="3">
    <source>
        <dbReference type="ARBA" id="ARBA00023082"/>
    </source>
</evidence>
<dbReference type="PANTHER" id="PTHR43133">
    <property type="entry name" value="RNA POLYMERASE ECF-TYPE SIGMA FACTO"/>
    <property type="match status" value="1"/>
</dbReference>
<feature type="domain" description="RNA polymerase sigma-70 region 2" evidence="5">
    <location>
        <begin position="27"/>
        <end position="91"/>
    </location>
</feature>
<dbReference type="NCBIfam" id="TIGR02985">
    <property type="entry name" value="Sig70_bacteroi1"/>
    <property type="match status" value="1"/>
</dbReference>
<keyword evidence="8" id="KW-1185">Reference proteome</keyword>
<dbReference type="InterPro" id="IPR014284">
    <property type="entry name" value="RNA_pol_sigma-70_dom"/>
</dbReference>
<evidence type="ECO:0000259" key="6">
    <source>
        <dbReference type="Pfam" id="PF08281"/>
    </source>
</evidence>
<proteinExistence type="inferred from homology"/>
<gene>
    <name evidence="7" type="ORF">GCM10011378_16050</name>
</gene>
<organism evidence="7 8">
    <name type="scientific">Hymenobacter glacieicola</name>
    <dbReference type="NCBI Taxonomy" id="1562124"/>
    <lineage>
        <taxon>Bacteria</taxon>
        <taxon>Pseudomonadati</taxon>
        <taxon>Bacteroidota</taxon>
        <taxon>Cytophagia</taxon>
        <taxon>Cytophagales</taxon>
        <taxon>Hymenobacteraceae</taxon>
        <taxon>Hymenobacter</taxon>
    </lineage>
</organism>
<accession>A0ABQ1WP51</accession>
<evidence type="ECO:0000256" key="1">
    <source>
        <dbReference type="ARBA" id="ARBA00010641"/>
    </source>
</evidence>
<dbReference type="SUPFAM" id="SSF88946">
    <property type="entry name" value="Sigma2 domain of RNA polymerase sigma factors"/>
    <property type="match status" value="1"/>
</dbReference>
<keyword evidence="3" id="KW-0731">Sigma factor</keyword>
<dbReference type="Gene3D" id="1.10.10.10">
    <property type="entry name" value="Winged helix-like DNA-binding domain superfamily/Winged helix DNA-binding domain"/>
    <property type="match status" value="1"/>
</dbReference>